<dbReference type="Proteomes" id="UP001249240">
    <property type="component" value="Unassembled WGS sequence"/>
</dbReference>
<reference evidence="1" key="1">
    <citation type="submission" date="2023-03" db="EMBL/GenBank/DDBJ databases">
        <authorList>
            <person name="Shen W."/>
            <person name="Cai J."/>
        </authorList>
    </citation>
    <scope>NUCLEOTIDE SEQUENCE</scope>
    <source>
        <strain evidence="1">B646-2</strain>
    </source>
</reference>
<evidence type="ECO:0000313" key="2">
    <source>
        <dbReference type="Proteomes" id="UP001249240"/>
    </source>
</evidence>
<evidence type="ECO:0000313" key="1">
    <source>
        <dbReference type="EMBL" id="MDT2538006.1"/>
    </source>
</evidence>
<protein>
    <submittedName>
        <fullName evidence="1">Uncharacterized protein</fullName>
    </submittedName>
</protein>
<comment type="caution">
    <text evidence="1">The sequence shown here is derived from an EMBL/GenBank/DDBJ whole genome shotgun (WGS) entry which is preliminary data.</text>
</comment>
<dbReference type="RefSeq" id="WP_010745185.1">
    <property type="nucleotide sequence ID" value="NZ_BAAAXM010000043.1"/>
</dbReference>
<accession>A0AAW8SV45</accession>
<name>A0AAW8SV45_9ENTE</name>
<proteinExistence type="predicted"/>
<dbReference type="EMBL" id="JARPXM010000006">
    <property type="protein sequence ID" value="MDT2538006.1"/>
    <property type="molecule type" value="Genomic_DNA"/>
</dbReference>
<dbReference type="AlphaFoldDB" id="A0AAW8SV45"/>
<organism evidence="1 2">
    <name type="scientific">Enterococcus raffinosus</name>
    <dbReference type="NCBI Taxonomy" id="71452"/>
    <lineage>
        <taxon>Bacteria</taxon>
        <taxon>Bacillati</taxon>
        <taxon>Bacillota</taxon>
        <taxon>Bacilli</taxon>
        <taxon>Lactobacillales</taxon>
        <taxon>Enterococcaceae</taxon>
        <taxon>Enterococcus</taxon>
    </lineage>
</organism>
<sequence length="238" mass="28001">MDNFEYLDDKLWSPLWEHYLAKASLFDSSAIHEIICILSLPERSGVLVFTEDEVFFSDSSALKTLHRFSTFHSFSDYHVLAHSLKKLGHFGTYKMPWVCPFFTLFPLESKDHTIWINPLTISKVFKHHGQHYVQMINDLILILPVHRRRFVTHAETACLVLATIRRGVFHYVIHGECPLDYLFFPNTPFARTLSKKERLKKFRTAIGEINRLYQITYSLYHCSPLMDDTQEFGDIQWL</sequence>
<dbReference type="GeneID" id="67041251"/>
<gene>
    <name evidence="1" type="ORF">P7D78_07710</name>
</gene>